<comment type="caution">
    <text evidence="1">The sequence shown here is derived from an EMBL/GenBank/DDBJ whole genome shotgun (WGS) entry which is preliminary data.</text>
</comment>
<name>A0A090X141_9FLAO</name>
<keyword evidence="1" id="KW-0418">Kinase</keyword>
<sequence>MGFPSLGRQDLLYDKIDPLPIKGLTFQESIFQAITKKDYLLYAPIKHFLMLLSFCEKRH</sequence>
<dbReference type="AlphaFoldDB" id="A0A090X141"/>
<reference evidence="1 2" key="1">
    <citation type="journal article" date="2014" name="Genome Announc.">
        <title>Draft Genome Sequences of Marine Flavobacterium Algibacter lectus Strains SS8 and NR4.</title>
        <authorList>
            <person name="Takatani N."/>
            <person name="Nakanishi M."/>
            <person name="Meirelles P."/>
            <person name="Mino S."/>
            <person name="Suda W."/>
            <person name="Oshima K."/>
            <person name="Hattori M."/>
            <person name="Ohkuma M."/>
            <person name="Hosokawa M."/>
            <person name="Miyashita K."/>
            <person name="Thompson F.L."/>
            <person name="Niwa A."/>
            <person name="Sawabe T."/>
            <person name="Sawabe T."/>
        </authorList>
    </citation>
    <scope>NUCLEOTIDE SEQUENCE [LARGE SCALE GENOMIC DNA]</scope>
    <source>
        <strain evidence="2">JCM19274</strain>
    </source>
</reference>
<dbReference type="EMBL" id="BBNU01000028">
    <property type="protein sequence ID" value="GAL82418.1"/>
    <property type="molecule type" value="Genomic_DNA"/>
</dbReference>
<dbReference type="Proteomes" id="UP000029643">
    <property type="component" value="Unassembled WGS sequence"/>
</dbReference>
<proteinExistence type="predicted"/>
<keyword evidence="1" id="KW-0808">Transferase</keyword>
<evidence type="ECO:0000313" key="1">
    <source>
        <dbReference type="EMBL" id="GAL82418.1"/>
    </source>
</evidence>
<dbReference type="EC" id="2.7.4.1" evidence="1"/>
<dbReference type="GO" id="GO:0008976">
    <property type="term" value="F:polyphosphate kinase activity"/>
    <property type="evidence" value="ECO:0007669"/>
    <property type="project" value="UniProtKB-EC"/>
</dbReference>
<evidence type="ECO:0000313" key="2">
    <source>
        <dbReference type="Proteomes" id="UP000029643"/>
    </source>
</evidence>
<protein>
    <submittedName>
        <fullName evidence="1">Polyphosphate kinase</fullName>
        <ecNumber evidence="1">2.7.4.1</ecNumber>
    </submittedName>
</protein>
<accession>A0A090X141</accession>
<organism evidence="1 2">
    <name type="scientific">Algibacter lectus</name>
    <dbReference type="NCBI Taxonomy" id="221126"/>
    <lineage>
        <taxon>Bacteria</taxon>
        <taxon>Pseudomonadati</taxon>
        <taxon>Bacteroidota</taxon>
        <taxon>Flavobacteriia</taxon>
        <taxon>Flavobacteriales</taxon>
        <taxon>Flavobacteriaceae</taxon>
        <taxon>Algibacter</taxon>
    </lineage>
</organism>
<gene>
    <name evidence="1" type="ORF">JCM19274_4058</name>
</gene>